<dbReference type="EMBL" id="JBHSAS010000011">
    <property type="protein sequence ID" value="MFC4028580.1"/>
    <property type="molecule type" value="Genomic_DNA"/>
</dbReference>
<evidence type="ECO:0000256" key="1">
    <source>
        <dbReference type="SAM" id="SignalP"/>
    </source>
</evidence>
<comment type="caution">
    <text evidence="2">The sequence shown here is derived from an EMBL/GenBank/DDBJ whole genome shotgun (WGS) entry which is preliminary data.</text>
</comment>
<evidence type="ECO:0000313" key="4">
    <source>
        <dbReference type="Proteomes" id="UP001595793"/>
    </source>
</evidence>
<dbReference type="SUPFAM" id="SSF49464">
    <property type="entry name" value="Carboxypeptidase regulatory domain-like"/>
    <property type="match status" value="1"/>
</dbReference>
<keyword evidence="4" id="KW-1185">Reference proteome</keyword>
<gene>
    <name evidence="2" type="ORF">ACFOS1_12690</name>
    <name evidence="3" type="ORF">ACFOS1_14275</name>
</gene>
<accession>A0ABV8HAG8</accession>
<feature type="chain" id="PRO_5045033224" evidence="1">
    <location>
        <begin position="29"/>
        <end position="425"/>
    </location>
</feature>
<reference evidence="4" key="2">
    <citation type="journal article" date="2019" name="Int. J. Syst. Evol. Microbiol.">
        <title>The Global Catalogue of Microorganisms (GCM) 10K type strain sequencing project: providing services to taxonomists for standard genome sequencing and annotation.</title>
        <authorList>
            <consortium name="The Broad Institute Genomics Platform"/>
            <consortium name="The Broad Institute Genome Sequencing Center for Infectious Disease"/>
            <person name="Wu L."/>
            <person name="Ma J."/>
        </authorList>
    </citation>
    <scope>NUCLEOTIDE SEQUENCE [LARGE SCALE GENOMIC DNA]</scope>
    <source>
        <strain evidence="4">CECT 9128</strain>
    </source>
</reference>
<feature type="signal peptide" evidence="1">
    <location>
        <begin position="1"/>
        <end position="28"/>
    </location>
</feature>
<dbReference type="Proteomes" id="UP001595793">
    <property type="component" value="Unassembled WGS sequence"/>
</dbReference>
<protein>
    <submittedName>
        <fullName evidence="2">Carboxypeptidase-like regulatory domain-containing protein</fullName>
    </submittedName>
</protein>
<dbReference type="Gene3D" id="2.60.40.1120">
    <property type="entry name" value="Carboxypeptidase-like, regulatory domain"/>
    <property type="match status" value="1"/>
</dbReference>
<dbReference type="InterPro" id="IPR008969">
    <property type="entry name" value="CarboxyPept-like_regulatory"/>
</dbReference>
<evidence type="ECO:0000313" key="3">
    <source>
        <dbReference type="EMBL" id="MFC4028580.1"/>
    </source>
</evidence>
<reference evidence="2" key="3">
    <citation type="submission" date="2024-09" db="EMBL/GenBank/DDBJ databases">
        <authorList>
            <person name="Sun Q."/>
            <person name="Mori K."/>
        </authorList>
    </citation>
    <scope>NUCLEOTIDE SEQUENCE</scope>
    <source>
        <strain evidence="2">CECT 9128</strain>
    </source>
</reference>
<dbReference type="EMBL" id="JBHSAS010000006">
    <property type="protein sequence ID" value="MFC4028271.1"/>
    <property type="molecule type" value="Genomic_DNA"/>
</dbReference>
<evidence type="ECO:0000313" key="2">
    <source>
        <dbReference type="EMBL" id="MFC4028271.1"/>
    </source>
</evidence>
<keyword evidence="1" id="KW-0732">Signal</keyword>
<sequence>MKAKINTLLGFCFSVWLLTFLMVSPVMAKSLPSENNDPYQSFKGQVINAATEDPIQSAHINVKGTTISTISNSDGEFSLKLPKDMTDALISISALGYQTKELQLDYFKRADVIIAMQESVQELDEVSVYTKGDATGLVRKMMYNRDANYVSDEALMTAFYRETIKKGNRNISLSEAVTELHKQPYLSSKDDDISILKARKSTDYKRLDTVALKLRGGPFNALYIDVMKYPQFLFDVDKLEVYSFTYNKPTKIGARSLHVVDFKQNERDRPWYFGKLFIDSESFTLVKAVYSLNTDNRRVASRMFTSKKPNGVKVHPDNIQYQVDYREKDGKWFYSYGKADLEFVVNWKHKIFNSRYKVHSEMAITEWEKSNIIIAENKDFIKPAIVMVDDIDGFADVNFWGSSNIIEPDKSIQNAIEKIQKKIMD</sequence>
<dbReference type="Pfam" id="PF13715">
    <property type="entry name" value="CarbopepD_reg_2"/>
    <property type="match status" value="1"/>
</dbReference>
<proteinExistence type="predicted"/>
<name>A0ABV8HAG8_9FLAO</name>
<organism evidence="2 4">
    <name type="scientific">Zunongwangia endophytica</name>
    <dbReference type="NCBI Taxonomy" id="1808945"/>
    <lineage>
        <taxon>Bacteria</taxon>
        <taxon>Pseudomonadati</taxon>
        <taxon>Bacteroidota</taxon>
        <taxon>Flavobacteriia</taxon>
        <taxon>Flavobacteriales</taxon>
        <taxon>Flavobacteriaceae</taxon>
        <taxon>Zunongwangia</taxon>
    </lineage>
</organism>
<reference evidence="2" key="1">
    <citation type="journal article" date="2014" name="Int. J. Syst. Evol. Microbiol.">
        <title>Complete genome of a new Firmicutes species belonging to the dominant human colonic microbiota ('Ruminococcus bicirculans') reveals two chromosomes and a selective capacity to utilize plant glucans.</title>
        <authorList>
            <consortium name="NISC Comparative Sequencing Program"/>
            <person name="Wegmann U."/>
            <person name="Louis P."/>
            <person name="Goesmann A."/>
            <person name="Henrissat B."/>
            <person name="Duncan S.H."/>
            <person name="Flint H.J."/>
        </authorList>
    </citation>
    <scope>NUCLEOTIDE SEQUENCE</scope>
    <source>
        <strain evidence="2">CECT 9128</strain>
    </source>
</reference>
<dbReference type="RefSeq" id="WP_290230963.1">
    <property type="nucleotide sequence ID" value="NZ_JAUFPZ010000002.1"/>
</dbReference>